<accession>A0ACB7CB74</accession>
<evidence type="ECO:0000313" key="1">
    <source>
        <dbReference type="EMBL" id="KAG4304064.1"/>
    </source>
</evidence>
<sequence length="289" mass="32831">MRNLPEKNPLLGKPKKSVLLKQCKTYNIRFEDNVYIDFITLPVPIPSKDKPLYLVRMKYKHDYICATAMFRVAFPFATESDEFLEFDHYIIKQISSATSNEYTSGIWVMLDDALSLAEDYGIRPWIKVLINAPIEHASENTLSPSKKVTATAFKKHIQYSIETKPKYSTPTGSQHNEDTFSETLTQELHTKKSISPKKKAKSFKDGSSSSTSRISKNTVSSVSSTLDLNKSVISKKRPLELSGSNDFIPIKRFKIEKLEEEIVIERRRVKALFALVVSLGISVTLPYIL</sequence>
<organism evidence="1 2">
    <name type="scientific">Pneumocystis oryctolagi</name>
    <dbReference type="NCBI Taxonomy" id="42067"/>
    <lineage>
        <taxon>Eukaryota</taxon>
        <taxon>Fungi</taxon>
        <taxon>Dikarya</taxon>
        <taxon>Ascomycota</taxon>
        <taxon>Taphrinomycotina</taxon>
        <taxon>Pneumocystomycetes</taxon>
        <taxon>Pneumocystaceae</taxon>
        <taxon>Pneumocystis</taxon>
    </lineage>
</organism>
<protein>
    <submittedName>
        <fullName evidence="1">Uncharacterized protein</fullName>
    </submittedName>
</protein>
<name>A0ACB7CB74_9ASCO</name>
<keyword evidence="2" id="KW-1185">Reference proteome</keyword>
<dbReference type="EMBL" id="JABTEG010000012">
    <property type="protein sequence ID" value="KAG4304064.1"/>
    <property type="molecule type" value="Genomic_DNA"/>
</dbReference>
<gene>
    <name evidence="1" type="ORF">PORY_002587</name>
</gene>
<reference evidence="1 2" key="1">
    <citation type="journal article" date="2021" name="Commun. Biol.">
        <title>Genomic insights into the host specific adaptation of the Pneumocystis genus.</title>
        <authorList>
            <person name="Cisse O.H."/>
            <person name="Ma L."/>
            <person name="Dekker J.P."/>
            <person name="Khil P.P."/>
            <person name="Youn J.-H."/>
            <person name="Brenchley J.M."/>
            <person name="Blair R."/>
            <person name="Pahar B."/>
            <person name="Chabe M."/>
            <person name="Van Rompay K.K.A."/>
            <person name="Keesler R."/>
            <person name="Sukura A."/>
            <person name="Hirsch V."/>
            <person name="Kutty G."/>
            <person name="Liu Y."/>
            <person name="Peng L."/>
            <person name="Chen J."/>
            <person name="Song J."/>
            <person name="Weissenbacher-Lang C."/>
            <person name="Xu J."/>
            <person name="Upham N.S."/>
            <person name="Stajich J.E."/>
            <person name="Cuomo C.A."/>
            <person name="Cushion M.T."/>
            <person name="Kovacs J.A."/>
        </authorList>
    </citation>
    <scope>NUCLEOTIDE SEQUENCE [LARGE SCALE GENOMIC DNA]</scope>
    <source>
        <strain evidence="1 2">RABM</strain>
    </source>
</reference>
<proteinExistence type="predicted"/>
<comment type="caution">
    <text evidence="1">The sequence shown here is derived from an EMBL/GenBank/DDBJ whole genome shotgun (WGS) entry which is preliminary data.</text>
</comment>
<evidence type="ECO:0000313" key="2">
    <source>
        <dbReference type="Proteomes" id="UP000768646"/>
    </source>
</evidence>
<dbReference type="Proteomes" id="UP000768646">
    <property type="component" value="Unassembled WGS sequence"/>
</dbReference>